<organism evidence="8 9">
    <name type="scientific">Scyliorhinus torazame</name>
    <name type="common">Cloudy catshark</name>
    <name type="synonym">Catulus torazame</name>
    <dbReference type="NCBI Taxonomy" id="75743"/>
    <lineage>
        <taxon>Eukaryota</taxon>
        <taxon>Metazoa</taxon>
        <taxon>Chordata</taxon>
        <taxon>Craniata</taxon>
        <taxon>Vertebrata</taxon>
        <taxon>Chondrichthyes</taxon>
        <taxon>Elasmobranchii</taxon>
        <taxon>Galeomorphii</taxon>
        <taxon>Galeoidea</taxon>
        <taxon>Carcharhiniformes</taxon>
        <taxon>Scyliorhinidae</taxon>
        <taxon>Scyliorhinus</taxon>
    </lineage>
</organism>
<protein>
    <recommendedName>
        <fullName evidence="6">Anoctamin</fullName>
    </recommendedName>
</protein>
<dbReference type="Pfam" id="PF04547">
    <property type="entry name" value="Anoctamin"/>
    <property type="match status" value="2"/>
</dbReference>
<dbReference type="PANTHER" id="PTHR12308:SF73">
    <property type="entry name" value="ANOCTAMIN"/>
    <property type="match status" value="1"/>
</dbReference>
<feature type="domain" description="Anoctamin transmembrane" evidence="7">
    <location>
        <begin position="313"/>
        <end position="430"/>
    </location>
</feature>
<feature type="transmembrane region" description="Helical" evidence="6">
    <location>
        <begin position="125"/>
        <end position="148"/>
    </location>
</feature>
<dbReference type="Proteomes" id="UP000288216">
    <property type="component" value="Unassembled WGS sequence"/>
</dbReference>
<feature type="domain" description="Anoctamin transmembrane" evidence="7">
    <location>
        <begin position="121"/>
        <end position="294"/>
    </location>
</feature>
<name>A0A401PZ92_SCYTO</name>
<evidence type="ECO:0000256" key="3">
    <source>
        <dbReference type="ARBA" id="ARBA00022692"/>
    </source>
</evidence>
<dbReference type="EMBL" id="BFAA01009173">
    <property type="protein sequence ID" value="GCB78477.1"/>
    <property type="molecule type" value="Genomic_DNA"/>
</dbReference>
<keyword evidence="5 6" id="KW-0472">Membrane</keyword>
<gene>
    <name evidence="8" type="ORF">scyTo_0015837</name>
</gene>
<dbReference type="GO" id="GO:0005254">
    <property type="term" value="F:chloride channel activity"/>
    <property type="evidence" value="ECO:0007669"/>
    <property type="project" value="TreeGrafter"/>
</dbReference>
<feature type="transmembrane region" description="Helical" evidence="6">
    <location>
        <begin position="164"/>
        <end position="184"/>
    </location>
</feature>
<dbReference type="OrthoDB" id="9945795at2759"/>
<evidence type="ECO:0000313" key="9">
    <source>
        <dbReference type="Proteomes" id="UP000288216"/>
    </source>
</evidence>
<dbReference type="PANTHER" id="PTHR12308">
    <property type="entry name" value="ANOCTAMIN"/>
    <property type="match status" value="1"/>
</dbReference>
<evidence type="ECO:0000256" key="5">
    <source>
        <dbReference type="ARBA" id="ARBA00023136"/>
    </source>
</evidence>
<keyword evidence="4 6" id="KW-1133">Transmembrane helix</keyword>
<comment type="similarity">
    <text evidence="2 6">Belongs to the anoctamin family.</text>
</comment>
<dbReference type="InterPro" id="IPR007632">
    <property type="entry name" value="Anoctamin"/>
</dbReference>
<feature type="transmembrane region" description="Helical" evidence="6">
    <location>
        <begin position="395"/>
        <end position="416"/>
    </location>
</feature>
<reference evidence="8 9" key="1">
    <citation type="journal article" date="2018" name="Nat. Ecol. Evol.">
        <title>Shark genomes provide insights into elasmobranch evolution and the origin of vertebrates.</title>
        <authorList>
            <person name="Hara Y"/>
            <person name="Yamaguchi K"/>
            <person name="Onimaru K"/>
            <person name="Kadota M"/>
            <person name="Koyanagi M"/>
            <person name="Keeley SD"/>
            <person name="Tatsumi K"/>
            <person name="Tanaka K"/>
            <person name="Motone F"/>
            <person name="Kageyama Y"/>
            <person name="Nozu R"/>
            <person name="Adachi N"/>
            <person name="Nishimura O"/>
            <person name="Nakagawa R"/>
            <person name="Tanegashima C"/>
            <person name="Kiyatake I"/>
            <person name="Matsumoto R"/>
            <person name="Murakumo K"/>
            <person name="Nishida K"/>
            <person name="Terakita A"/>
            <person name="Kuratani S"/>
            <person name="Sato K"/>
            <person name="Hyodo S Kuraku.S."/>
        </authorList>
    </citation>
    <scope>NUCLEOTIDE SEQUENCE [LARGE SCALE GENOMIC DNA]</scope>
</reference>
<evidence type="ECO:0000259" key="7">
    <source>
        <dbReference type="Pfam" id="PF04547"/>
    </source>
</evidence>
<keyword evidence="9" id="KW-1185">Reference proteome</keyword>
<accession>A0A401PZ92</accession>
<feature type="transmembrane region" description="Helical" evidence="6">
    <location>
        <begin position="313"/>
        <end position="337"/>
    </location>
</feature>
<evidence type="ECO:0000313" key="8">
    <source>
        <dbReference type="EMBL" id="GCB78477.1"/>
    </source>
</evidence>
<proteinExistence type="inferred from homology"/>
<sequence length="474" mass="53851">MVKPSPACHTKCVSISCSNAYSDLNTFLSGQKCSIVCSAPNMTSEVIHEAMDQISGYCDNVAGRIRNIEKIINQTCATVTHTDCFFQIPSDDVFNVIKSSFDNAATPIFGLIICLWAHRRQLKAVLSFSVGIIMVGCVFISVLAVIIYKTWARFRVTTRNSFESFLLTTIVSSLLNALSISILGKVYHIIAVKMTDWENYRTQTDYNDALIIKLFAFEFANNYSSLFYIAFLRTNNEQFFTSIGLPGLEDNCGELNNCMTELCFQVLTLMITKPLPKFINDVIAPYAAKRSLFEPKTHVQAVSAMIRFNVDKLLLFAVSFPLGPLIFFLTIFFDIHVDAKRLLWMYKRPIAHMAQDIGHWFTILDLINNIAVVTNGCLIAFTADFGKEKPFHEKLIILIVFEHAVFLFKYLLSVLIPDVPQHIQQAIRRHTRKWMLNSPVHYRQSAISISKGRDRKGVRLFIYVAITEQMSDLH</sequence>
<evidence type="ECO:0000256" key="4">
    <source>
        <dbReference type="ARBA" id="ARBA00022989"/>
    </source>
</evidence>
<dbReference type="OMA" id="WICIVII"/>
<dbReference type="InterPro" id="IPR049452">
    <property type="entry name" value="Anoctamin_TM"/>
</dbReference>
<feature type="transmembrane region" description="Helical" evidence="6">
    <location>
        <begin position="357"/>
        <end position="383"/>
    </location>
</feature>
<keyword evidence="3 6" id="KW-0812">Transmembrane</keyword>
<dbReference type="AlphaFoldDB" id="A0A401PZ92"/>
<comment type="subcellular location">
    <subcellularLocation>
        <location evidence="1 6">Membrane</location>
        <topology evidence="1 6">Multi-pass membrane protein</topology>
    </subcellularLocation>
</comment>
<evidence type="ECO:0000256" key="1">
    <source>
        <dbReference type="ARBA" id="ARBA00004141"/>
    </source>
</evidence>
<evidence type="ECO:0000256" key="2">
    <source>
        <dbReference type="ARBA" id="ARBA00009671"/>
    </source>
</evidence>
<evidence type="ECO:0000256" key="6">
    <source>
        <dbReference type="RuleBase" id="RU280814"/>
    </source>
</evidence>
<comment type="caution">
    <text evidence="8">The sequence shown here is derived from an EMBL/GenBank/DDBJ whole genome shotgun (WGS) entry which is preliminary data.</text>
</comment>
<comment type="caution">
    <text evidence="6">Lacks conserved residue(s) required for the propagation of feature annotation.</text>
</comment>
<dbReference type="GO" id="GO:0005886">
    <property type="term" value="C:plasma membrane"/>
    <property type="evidence" value="ECO:0007669"/>
    <property type="project" value="TreeGrafter"/>
</dbReference>